<dbReference type="GO" id="GO:0009103">
    <property type="term" value="P:lipopolysaccharide biosynthetic process"/>
    <property type="evidence" value="ECO:0007669"/>
    <property type="project" value="TreeGrafter"/>
</dbReference>
<sequence>MSEKIRVIYAGNYSKGEGYPRANVLIEGLSALSNFKEIRYLLWQEKEDKEKEIKKPLKKVLPFLKSIFFFFKNIEEFKNSQIVVVGFPGYVEIFLFKLLQILTGSTFKTFFDYFFSVYESLVFERKVIKEKSLIAKLLFFVDKTGLLIADRVLIDTEEHRDFICKMFNLKKEKFIVIPVGENEKYFSFLPYPEEKTPFTVLFFGTFLNLHGIDKIKDAVKLLENNKEVQFILIGKGKNDYIFKKEKFNNLQFVNEFIPPEELKKYIEKSHIILGIFGENERANIVIPCKIYDALASGRPVITGKTKSSLKLFNNKEFVILCKNTPDEIAKAIEKLYNLDNKSLKELGKKAYQFYKQNFSPEAIGKKFILEAELEIQR</sequence>
<dbReference type="Gene3D" id="3.40.50.2000">
    <property type="entry name" value="Glycogen Phosphorylase B"/>
    <property type="match status" value="1"/>
</dbReference>
<evidence type="ECO:0000313" key="4">
    <source>
        <dbReference type="Proteomes" id="UP000595564"/>
    </source>
</evidence>
<dbReference type="KEGG" id="thyd:TTHT_0344"/>
<evidence type="ECO:0000256" key="1">
    <source>
        <dbReference type="ARBA" id="ARBA00022679"/>
    </source>
</evidence>
<dbReference type="SUPFAM" id="SSF53756">
    <property type="entry name" value="UDP-Glycosyltransferase/glycogen phosphorylase"/>
    <property type="match status" value="1"/>
</dbReference>
<dbReference type="InterPro" id="IPR001296">
    <property type="entry name" value="Glyco_trans_1"/>
</dbReference>
<keyword evidence="4" id="KW-1185">Reference proteome</keyword>
<dbReference type="EMBL" id="AP017470">
    <property type="protein sequence ID" value="BBB31960.1"/>
    <property type="molecule type" value="Genomic_DNA"/>
</dbReference>
<organism evidence="3 4">
    <name type="scientific">Thermotomaculum hydrothermale</name>
    <dbReference type="NCBI Taxonomy" id="981385"/>
    <lineage>
        <taxon>Bacteria</taxon>
        <taxon>Pseudomonadati</taxon>
        <taxon>Acidobacteriota</taxon>
        <taxon>Holophagae</taxon>
        <taxon>Thermotomaculales</taxon>
        <taxon>Thermotomaculaceae</taxon>
        <taxon>Thermotomaculum</taxon>
    </lineage>
</organism>
<proteinExistence type="predicted"/>
<accession>A0A7R6SXV9</accession>
<name>A0A7R6SXV9_9BACT</name>
<keyword evidence="1 3" id="KW-0808">Transferase</keyword>
<feature type="domain" description="Glycosyl transferase family 1" evidence="2">
    <location>
        <begin position="193"/>
        <end position="352"/>
    </location>
</feature>
<dbReference type="Proteomes" id="UP000595564">
    <property type="component" value="Chromosome"/>
</dbReference>
<dbReference type="PANTHER" id="PTHR46401">
    <property type="entry name" value="GLYCOSYLTRANSFERASE WBBK-RELATED"/>
    <property type="match status" value="1"/>
</dbReference>
<evidence type="ECO:0000259" key="2">
    <source>
        <dbReference type="Pfam" id="PF00534"/>
    </source>
</evidence>
<dbReference type="Pfam" id="PF00534">
    <property type="entry name" value="Glycos_transf_1"/>
    <property type="match status" value="1"/>
</dbReference>
<protein>
    <submittedName>
        <fullName evidence="3">Glycosyl transferase group 1</fullName>
    </submittedName>
</protein>
<dbReference type="PANTHER" id="PTHR46401:SF2">
    <property type="entry name" value="GLYCOSYLTRANSFERASE WBBK-RELATED"/>
    <property type="match status" value="1"/>
</dbReference>
<dbReference type="RefSeq" id="WP_201328292.1">
    <property type="nucleotide sequence ID" value="NZ_AP017470.1"/>
</dbReference>
<dbReference type="AlphaFoldDB" id="A0A7R6SXV9"/>
<gene>
    <name evidence="3" type="ORF">TTHT_0344</name>
</gene>
<reference evidence="3 4" key="1">
    <citation type="journal article" date="2012" name="Extremophiles">
        <title>Thermotomaculum hydrothermale gen. nov., sp. nov., a novel heterotrophic thermophile within the phylum Acidobacteria from a deep-sea hydrothermal vent chimney in the Southern Okinawa Trough.</title>
        <authorList>
            <person name="Izumi H."/>
            <person name="Nunoura T."/>
            <person name="Miyazaki M."/>
            <person name="Mino S."/>
            <person name="Toki T."/>
            <person name="Takai K."/>
            <person name="Sako Y."/>
            <person name="Sawabe T."/>
            <person name="Nakagawa S."/>
        </authorList>
    </citation>
    <scope>NUCLEOTIDE SEQUENCE [LARGE SCALE GENOMIC DNA]</scope>
    <source>
        <strain evidence="3 4">AC55</strain>
    </source>
</reference>
<evidence type="ECO:0000313" key="3">
    <source>
        <dbReference type="EMBL" id="BBB31960.1"/>
    </source>
</evidence>
<dbReference type="GO" id="GO:0016757">
    <property type="term" value="F:glycosyltransferase activity"/>
    <property type="evidence" value="ECO:0007669"/>
    <property type="project" value="InterPro"/>
</dbReference>